<dbReference type="SUPFAM" id="SSF52540">
    <property type="entry name" value="P-loop containing nucleoside triphosphate hydrolases"/>
    <property type="match status" value="1"/>
</dbReference>
<gene>
    <name evidence="5" type="ORF">FAB82_16155</name>
</gene>
<proteinExistence type="predicted"/>
<dbReference type="InterPro" id="IPR003593">
    <property type="entry name" value="AAA+_ATPase"/>
</dbReference>
<reference evidence="5 6" key="2">
    <citation type="submission" date="2019-05" db="EMBL/GenBank/DDBJ databases">
        <title>Glycomyces buryatensis sp. nov.</title>
        <authorList>
            <person name="Nikitina E."/>
        </authorList>
    </citation>
    <scope>NUCLEOTIDE SEQUENCE [LARGE SCALE GENOMIC DNA]</scope>
    <source>
        <strain evidence="5 6">18</strain>
    </source>
</reference>
<dbReference type="InterPro" id="IPR027417">
    <property type="entry name" value="P-loop_NTPase"/>
</dbReference>
<keyword evidence="1" id="KW-0813">Transport</keyword>
<dbReference type="CDD" id="cd03214">
    <property type="entry name" value="ABC_Iron-Siderophores_B12_Hemin"/>
    <property type="match status" value="1"/>
</dbReference>
<protein>
    <submittedName>
        <fullName evidence="5">ABC transporter ATP-binding protein</fullName>
    </submittedName>
</protein>
<comment type="caution">
    <text evidence="5">The sequence shown here is derived from an EMBL/GenBank/DDBJ whole genome shotgun (WGS) entry which is preliminary data.</text>
</comment>
<evidence type="ECO:0000313" key="5">
    <source>
        <dbReference type="EMBL" id="THV40224.1"/>
    </source>
</evidence>
<dbReference type="PROSITE" id="PS50893">
    <property type="entry name" value="ABC_TRANSPORTER_2"/>
    <property type="match status" value="1"/>
</dbReference>
<dbReference type="RefSeq" id="WP_136535569.1">
    <property type="nucleotide sequence ID" value="NZ_STGY01000057.1"/>
</dbReference>
<feature type="domain" description="ABC transporter" evidence="4">
    <location>
        <begin position="3"/>
        <end position="235"/>
    </location>
</feature>
<dbReference type="Pfam" id="PF00005">
    <property type="entry name" value="ABC_tran"/>
    <property type="match status" value="1"/>
</dbReference>
<evidence type="ECO:0000256" key="2">
    <source>
        <dbReference type="ARBA" id="ARBA00022741"/>
    </source>
</evidence>
<dbReference type="PANTHER" id="PTHR42794">
    <property type="entry name" value="HEMIN IMPORT ATP-BINDING PROTEIN HMUV"/>
    <property type="match status" value="1"/>
</dbReference>
<keyword evidence="3 5" id="KW-0067">ATP-binding</keyword>
<dbReference type="InterPro" id="IPR003439">
    <property type="entry name" value="ABC_transporter-like_ATP-bd"/>
</dbReference>
<dbReference type="Gene3D" id="3.40.50.300">
    <property type="entry name" value="P-loop containing nucleotide triphosphate hydrolases"/>
    <property type="match status" value="1"/>
</dbReference>
<evidence type="ECO:0000256" key="1">
    <source>
        <dbReference type="ARBA" id="ARBA00022448"/>
    </source>
</evidence>
<dbReference type="AlphaFoldDB" id="A0A4S8QHR0"/>
<dbReference type="OrthoDB" id="3475572at2"/>
<evidence type="ECO:0000256" key="3">
    <source>
        <dbReference type="ARBA" id="ARBA00022840"/>
    </source>
</evidence>
<evidence type="ECO:0000313" key="6">
    <source>
        <dbReference type="Proteomes" id="UP000308760"/>
    </source>
</evidence>
<sequence>MTLQTRDVTWNRGGRLVVDGITLDPRPGETIGLLGPNGSGKSSLIRLLSGAVRPTAGLVTLDDTSLAAISRREAARAIATVTQHADTVVDITVCDIVALGRIPHRGVFGGSRQADTEAVSDALERTGLQGKAGELWHRLSGGERQRVHIARALAQQPRELLLDEPTNHLDIRYQLDLLQLITELPVTTVVALHDLNLAAMFCDALLVLKDGRAVAAGSPNDVLTPELIALVYDVDATVTIDDKTNRPRIVFNPSNRNDRLKA</sequence>
<dbReference type="GO" id="GO:0016887">
    <property type="term" value="F:ATP hydrolysis activity"/>
    <property type="evidence" value="ECO:0007669"/>
    <property type="project" value="InterPro"/>
</dbReference>
<dbReference type="EMBL" id="STGY01000057">
    <property type="protein sequence ID" value="THV40224.1"/>
    <property type="molecule type" value="Genomic_DNA"/>
</dbReference>
<keyword evidence="6" id="KW-1185">Reference proteome</keyword>
<dbReference type="FunFam" id="3.40.50.300:FF:000134">
    <property type="entry name" value="Iron-enterobactin ABC transporter ATP-binding protein"/>
    <property type="match status" value="1"/>
</dbReference>
<evidence type="ECO:0000259" key="4">
    <source>
        <dbReference type="PROSITE" id="PS50893"/>
    </source>
</evidence>
<accession>A0A4S8QHR0</accession>
<dbReference type="SMART" id="SM00382">
    <property type="entry name" value="AAA"/>
    <property type="match status" value="1"/>
</dbReference>
<dbReference type="Proteomes" id="UP000308760">
    <property type="component" value="Unassembled WGS sequence"/>
</dbReference>
<name>A0A4S8QHR0_9ACTN</name>
<organism evidence="5 6">
    <name type="scientific">Glycomyces buryatensis</name>
    <dbReference type="NCBI Taxonomy" id="2570927"/>
    <lineage>
        <taxon>Bacteria</taxon>
        <taxon>Bacillati</taxon>
        <taxon>Actinomycetota</taxon>
        <taxon>Actinomycetes</taxon>
        <taxon>Glycomycetales</taxon>
        <taxon>Glycomycetaceae</taxon>
        <taxon>Glycomyces</taxon>
    </lineage>
</organism>
<reference evidence="6" key="1">
    <citation type="submission" date="2019-04" db="EMBL/GenBank/DDBJ databases">
        <title>Nocardioides xinjiangensis sp. nov.</title>
        <authorList>
            <person name="Liu S."/>
        </authorList>
    </citation>
    <scope>NUCLEOTIDE SEQUENCE [LARGE SCALE GENOMIC DNA]</scope>
    <source>
        <strain evidence="6">18</strain>
    </source>
</reference>
<keyword evidence="2" id="KW-0547">Nucleotide-binding</keyword>
<dbReference type="PANTHER" id="PTHR42794:SF2">
    <property type="entry name" value="ABC TRANSPORTER ATP-BINDING PROTEIN"/>
    <property type="match status" value="1"/>
</dbReference>
<dbReference type="GO" id="GO:0005524">
    <property type="term" value="F:ATP binding"/>
    <property type="evidence" value="ECO:0007669"/>
    <property type="project" value="UniProtKB-KW"/>
</dbReference>